<dbReference type="PANTHER" id="PTHR44688">
    <property type="entry name" value="DNA-BINDING TRANSCRIPTIONAL ACTIVATOR DEVR_DOSR"/>
    <property type="match status" value="1"/>
</dbReference>
<dbReference type="Pfam" id="PF01590">
    <property type="entry name" value="GAF"/>
    <property type="match status" value="1"/>
</dbReference>
<dbReference type="EMBL" id="CP114014">
    <property type="protein sequence ID" value="XAY03929.1"/>
    <property type="molecule type" value="Genomic_DNA"/>
</dbReference>
<sequence length="318" mass="34879">MRAAPDSQVSDTRSASVISPVAVDDGVRLHRAFRGMSCALAELREMEVPDQLFDAVAIAASRKCGFDRCIVFVVVGDELVAQSVYFHGHEEWAADALRVGKEPRGRPHLREFIVETELVRRRSAAIVADAQNDPHTPRALVELTQTRGYVAAPILCEDQVIGFLHADHHFHDREVGEIDRTILSAFVIGVGLILERQVLRRHLERQRAQLQALSGEISAVAQTAAVIDFQVHPGAAEAGPQRAIDLVWDPAVRECLSVREREVIQLLVAGATNAVIARRLFISESTAKAHVHHILKKLGASNRAEAVAKFLRAAPPPS</sequence>
<evidence type="ECO:0000259" key="5">
    <source>
        <dbReference type="PROSITE" id="PS50043"/>
    </source>
</evidence>
<dbReference type="RefSeq" id="WP_354700477.1">
    <property type="nucleotide sequence ID" value="NZ_CP114014.1"/>
</dbReference>
<evidence type="ECO:0000256" key="1">
    <source>
        <dbReference type="ARBA" id="ARBA00023015"/>
    </source>
</evidence>
<dbReference type="InterPro" id="IPR000792">
    <property type="entry name" value="Tscrpt_reg_LuxR_C"/>
</dbReference>
<evidence type="ECO:0000256" key="2">
    <source>
        <dbReference type="ARBA" id="ARBA00023125"/>
    </source>
</evidence>
<dbReference type="GO" id="GO:0006355">
    <property type="term" value="P:regulation of DNA-templated transcription"/>
    <property type="evidence" value="ECO:0007669"/>
    <property type="project" value="InterPro"/>
</dbReference>
<organism evidence="6">
    <name type="scientific">Paraconexibacter sp. AEG42_29</name>
    <dbReference type="NCBI Taxonomy" id="2997339"/>
    <lineage>
        <taxon>Bacteria</taxon>
        <taxon>Bacillati</taxon>
        <taxon>Actinomycetota</taxon>
        <taxon>Thermoleophilia</taxon>
        <taxon>Solirubrobacterales</taxon>
        <taxon>Paraconexibacteraceae</taxon>
        <taxon>Paraconexibacter</taxon>
    </lineage>
</organism>
<dbReference type="InterPro" id="IPR036388">
    <property type="entry name" value="WH-like_DNA-bd_sf"/>
</dbReference>
<dbReference type="AlphaFoldDB" id="A0AAU7AQG5"/>
<dbReference type="Gene3D" id="3.30.450.40">
    <property type="match status" value="1"/>
</dbReference>
<reference evidence="6" key="1">
    <citation type="submission" date="2022-12" db="EMBL/GenBank/DDBJ databases">
        <title>Paraconexibacter alkalitolerans sp. nov. and Baekduia alba sp. nov., isolated from soil and emended description of the genera Paraconexibacter (Chun et al., 2020) and Baekduia (An et al., 2020).</title>
        <authorList>
            <person name="Vieira S."/>
            <person name="Huber K.J."/>
            <person name="Geppert A."/>
            <person name="Wolf J."/>
            <person name="Neumann-Schaal M."/>
            <person name="Muesken M."/>
            <person name="Overmann J."/>
        </authorList>
    </citation>
    <scope>NUCLEOTIDE SEQUENCE</scope>
    <source>
        <strain evidence="6">AEG42_29</strain>
    </source>
</reference>
<dbReference type="InterPro" id="IPR016032">
    <property type="entry name" value="Sig_transdc_resp-reg_C-effctor"/>
</dbReference>
<dbReference type="SUPFAM" id="SSF55781">
    <property type="entry name" value="GAF domain-like"/>
    <property type="match status" value="1"/>
</dbReference>
<keyword evidence="1" id="KW-0805">Transcription regulation</keyword>
<dbReference type="PROSITE" id="PS50043">
    <property type="entry name" value="HTH_LUXR_2"/>
    <property type="match status" value="1"/>
</dbReference>
<gene>
    <name evidence="6" type="ORF">DSM112329_00755</name>
</gene>
<keyword evidence="3" id="KW-0804">Transcription</keyword>
<dbReference type="InterPro" id="IPR003018">
    <property type="entry name" value="GAF"/>
</dbReference>
<dbReference type="PRINTS" id="PR00038">
    <property type="entry name" value="HTHLUXR"/>
</dbReference>
<evidence type="ECO:0000313" key="6">
    <source>
        <dbReference type="EMBL" id="XAY03929.1"/>
    </source>
</evidence>
<keyword evidence="2" id="KW-0238">DNA-binding</keyword>
<evidence type="ECO:0000256" key="3">
    <source>
        <dbReference type="ARBA" id="ARBA00023163"/>
    </source>
</evidence>
<protein>
    <recommendedName>
        <fullName evidence="5">HTH luxR-type domain-containing protein</fullName>
    </recommendedName>
</protein>
<dbReference type="CDD" id="cd06170">
    <property type="entry name" value="LuxR_C_like"/>
    <property type="match status" value="1"/>
</dbReference>
<dbReference type="GO" id="GO:0003677">
    <property type="term" value="F:DNA binding"/>
    <property type="evidence" value="ECO:0007669"/>
    <property type="project" value="UniProtKB-KW"/>
</dbReference>
<dbReference type="Gene3D" id="1.10.10.10">
    <property type="entry name" value="Winged helix-like DNA-binding domain superfamily/Winged helix DNA-binding domain"/>
    <property type="match status" value="1"/>
</dbReference>
<evidence type="ECO:0000256" key="4">
    <source>
        <dbReference type="SAM" id="Coils"/>
    </source>
</evidence>
<accession>A0AAU7AQG5</accession>
<dbReference type="SUPFAM" id="SSF46894">
    <property type="entry name" value="C-terminal effector domain of the bipartite response regulators"/>
    <property type="match status" value="1"/>
</dbReference>
<dbReference type="InterPro" id="IPR029016">
    <property type="entry name" value="GAF-like_dom_sf"/>
</dbReference>
<dbReference type="PANTHER" id="PTHR44688:SF16">
    <property type="entry name" value="DNA-BINDING TRANSCRIPTIONAL ACTIVATOR DEVR_DOSR"/>
    <property type="match status" value="1"/>
</dbReference>
<dbReference type="SMART" id="SM00421">
    <property type="entry name" value="HTH_LUXR"/>
    <property type="match status" value="1"/>
</dbReference>
<dbReference type="Pfam" id="PF00196">
    <property type="entry name" value="GerE"/>
    <property type="match status" value="1"/>
</dbReference>
<name>A0AAU7AQG5_9ACTN</name>
<feature type="domain" description="HTH luxR-type" evidence="5">
    <location>
        <begin position="249"/>
        <end position="314"/>
    </location>
</feature>
<feature type="coiled-coil region" evidence="4">
    <location>
        <begin position="196"/>
        <end position="223"/>
    </location>
</feature>
<keyword evidence="4" id="KW-0175">Coiled coil</keyword>
<proteinExistence type="predicted"/>
<dbReference type="KEGG" id="parq:DSM112329_00755"/>